<comment type="caution">
    <text evidence="3">The sequence shown here is derived from an EMBL/GenBank/DDBJ whole genome shotgun (WGS) entry which is preliminary data.</text>
</comment>
<sequence length="427" mass="45762">MSVEAKVGAFTLAGLALLAAVIIMLSGFKLDSDKGYKLYAGFKQVIGVEPQSLVRLSGVPVGKVLSVENDGKGVTVAMQINEGVQIPKGSQVSIGSSGIMSDKFINIAPGEANAGFLEDGDYLTGLEEMGMDEMIKSASQVMGQAQELLTSMNNIVGNETFQMSIVQMMANIRDTTAHISGMMAAFENMANANQGNVNQMLTNLNMVTGSLNRTMSSVEAIMGNLATVGADPQTAENLRITLDNIAQTSDKIRVVSEGLAKVAGDEKTIEDIKATIHNARELTGKAQKVKTQLDSIETHTEVSALYSGQKGNWDANFGFTVGMEQGPFLNIGVDDIGDTNKVNFQLGKRQGNFAARAGAIHGEAGVGLDAYAGKNFKFSADAYNVNDFSLRLGAELKLMEDTWLMGQWQNVNKRDHRAAYVGIKQYF</sequence>
<keyword evidence="1" id="KW-0472">Membrane</keyword>
<dbReference type="Proteomes" id="UP000761380">
    <property type="component" value="Unassembled WGS sequence"/>
</dbReference>
<feature type="domain" description="Mce/MlaD" evidence="2">
    <location>
        <begin position="34"/>
        <end position="110"/>
    </location>
</feature>
<feature type="transmembrane region" description="Helical" evidence="1">
    <location>
        <begin position="7"/>
        <end position="28"/>
    </location>
</feature>
<dbReference type="InterPro" id="IPR003399">
    <property type="entry name" value="Mce/MlaD"/>
</dbReference>
<gene>
    <name evidence="3" type="ORF">E7201_01055</name>
</gene>
<proteinExistence type="predicted"/>
<dbReference type="EMBL" id="SVBY01000004">
    <property type="protein sequence ID" value="MBE6091759.1"/>
    <property type="molecule type" value="Genomic_DNA"/>
</dbReference>
<evidence type="ECO:0000313" key="4">
    <source>
        <dbReference type="Proteomes" id="UP000761380"/>
    </source>
</evidence>
<dbReference type="PANTHER" id="PTHR33371:SF4">
    <property type="entry name" value="INTERMEMBRANE PHOSPHOLIPID TRANSPORT SYSTEM BINDING PROTEIN MLAD"/>
    <property type="match status" value="1"/>
</dbReference>
<organism evidence="3 4">
    <name type="scientific">Selenomonas ruminantium</name>
    <dbReference type="NCBI Taxonomy" id="971"/>
    <lineage>
        <taxon>Bacteria</taxon>
        <taxon>Bacillati</taxon>
        <taxon>Bacillota</taxon>
        <taxon>Negativicutes</taxon>
        <taxon>Selenomonadales</taxon>
        <taxon>Selenomonadaceae</taxon>
        <taxon>Selenomonas</taxon>
    </lineage>
</organism>
<dbReference type="InterPro" id="IPR052336">
    <property type="entry name" value="MlaD_Phospholipid_Transporter"/>
</dbReference>
<protein>
    <submittedName>
        <fullName evidence="3">MCE family protein</fullName>
    </submittedName>
</protein>
<dbReference type="AlphaFoldDB" id="A0A927WQR4"/>
<keyword evidence="1" id="KW-1133">Transmembrane helix</keyword>
<accession>A0A927WQR4</accession>
<dbReference type="Pfam" id="PF02470">
    <property type="entry name" value="MlaD"/>
    <property type="match status" value="1"/>
</dbReference>
<name>A0A927WQR4_SELRU</name>
<evidence type="ECO:0000256" key="1">
    <source>
        <dbReference type="SAM" id="Phobius"/>
    </source>
</evidence>
<evidence type="ECO:0000259" key="2">
    <source>
        <dbReference type="Pfam" id="PF02470"/>
    </source>
</evidence>
<dbReference type="PANTHER" id="PTHR33371">
    <property type="entry name" value="INTERMEMBRANE PHOSPHOLIPID TRANSPORT SYSTEM BINDING PROTEIN MLAD-RELATED"/>
    <property type="match status" value="1"/>
</dbReference>
<reference evidence="3" key="1">
    <citation type="submission" date="2019-04" db="EMBL/GenBank/DDBJ databases">
        <title>Evolution of Biomass-Degrading Anaerobic Consortia Revealed by Metagenomics.</title>
        <authorList>
            <person name="Peng X."/>
        </authorList>
    </citation>
    <scope>NUCLEOTIDE SEQUENCE</scope>
    <source>
        <strain evidence="3">SIG240</strain>
    </source>
</reference>
<keyword evidence="1" id="KW-0812">Transmembrane</keyword>
<evidence type="ECO:0000313" key="3">
    <source>
        <dbReference type="EMBL" id="MBE6091759.1"/>
    </source>
</evidence>